<dbReference type="Gene3D" id="3.40.50.300">
    <property type="entry name" value="P-loop containing nucleotide triphosphate hydrolases"/>
    <property type="match status" value="1"/>
</dbReference>
<evidence type="ECO:0000256" key="4">
    <source>
        <dbReference type="ARBA" id="ARBA00023065"/>
    </source>
</evidence>
<dbReference type="CDD" id="cd00267">
    <property type="entry name" value="ABC_ATPase"/>
    <property type="match status" value="1"/>
</dbReference>
<organism evidence="6 7">
    <name type="scientific">Billgrantia endophytica</name>
    <dbReference type="NCBI Taxonomy" id="2033802"/>
    <lineage>
        <taxon>Bacteria</taxon>
        <taxon>Pseudomonadati</taxon>
        <taxon>Pseudomonadota</taxon>
        <taxon>Gammaproteobacteria</taxon>
        <taxon>Oceanospirillales</taxon>
        <taxon>Halomonadaceae</taxon>
        <taxon>Billgrantia</taxon>
    </lineage>
</organism>
<dbReference type="Proteomes" id="UP000235803">
    <property type="component" value="Unassembled WGS sequence"/>
</dbReference>
<keyword evidence="5" id="KW-0472">Membrane</keyword>
<keyword evidence="7" id="KW-1185">Reference proteome</keyword>
<keyword evidence="4" id="KW-0406">Ion transport</keyword>
<comment type="subcellular location">
    <subcellularLocation>
        <location evidence="1">Cell membrane</location>
        <topology evidence="1">Peripheral membrane protein</topology>
    </subcellularLocation>
</comment>
<protein>
    <recommendedName>
        <fullName evidence="8">AAA+ ATPase domain-containing protein</fullName>
    </recommendedName>
</protein>
<evidence type="ECO:0000256" key="3">
    <source>
        <dbReference type="ARBA" id="ARBA00022475"/>
    </source>
</evidence>
<keyword evidence="2" id="KW-0813">Transport</keyword>
<keyword evidence="3" id="KW-1003">Cell membrane</keyword>
<gene>
    <name evidence="6" type="ORF">C1H69_22870</name>
</gene>
<dbReference type="InterPro" id="IPR051535">
    <property type="entry name" value="Siderophore_ABC-ATPase"/>
</dbReference>
<evidence type="ECO:0000256" key="5">
    <source>
        <dbReference type="ARBA" id="ARBA00023136"/>
    </source>
</evidence>
<comment type="caution">
    <text evidence="6">The sequence shown here is derived from an EMBL/GenBank/DDBJ whole genome shotgun (WGS) entry which is preliminary data.</text>
</comment>
<dbReference type="EMBL" id="PNRF01000050">
    <property type="protein sequence ID" value="PMR71779.1"/>
    <property type="molecule type" value="Genomic_DNA"/>
</dbReference>
<evidence type="ECO:0000256" key="1">
    <source>
        <dbReference type="ARBA" id="ARBA00004202"/>
    </source>
</evidence>
<dbReference type="AlphaFoldDB" id="A0A2N7TUA9"/>
<evidence type="ECO:0000313" key="7">
    <source>
        <dbReference type="Proteomes" id="UP000235803"/>
    </source>
</evidence>
<proteinExistence type="predicted"/>
<dbReference type="PANTHER" id="PTHR42771">
    <property type="entry name" value="IRON(3+)-HYDROXAMATE IMPORT ATP-BINDING PROTEIN FHUC"/>
    <property type="match status" value="1"/>
</dbReference>
<dbReference type="OrthoDB" id="3322489at2"/>
<dbReference type="SUPFAM" id="SSF52540">
    <property type="entry name" value="P-loop containing nucleoside triphosphate hydrolases"/>
    <property type="match status" value="1"/>
</dbReference>
<dbReference type="RefSeq" id="WP_102655688.1">
    <property type="nucleotide sequence ID" value="NZ_PNRF01000050.1"/>
</dbReference>
<dbReference type="InterPro" id="IPR027417">
    <property type="entry name" value="P-loop_NTPase"/>
</dbReference>
<evidence type="ECO:0000313" key="6">
    <source>
        <dbReference type="EMBL" id="PMR71779.1"/>
    </source>
</evidence>
<reference evidence="6 7" key="1">
    <citation type="submission" date="2018-01" db="EMBL/GenBank/DDBJ databases">
        <title>Halomonas endophytica sp. nov., isolated from storage liquid in the stems of Populus euphratica.</title>
        <authorList>
            <person name="Chen C."/>
        </authorList>
    </citation>
    <scope>NUCLEOTIDE SEQUENCE [LARGE SCALE GENOMIC DNA]</scope>
    <source>
        <strain evidence="6 7">MC28</strain>
    </source>
</reference>
<sequence>MEDYSKTFMKIKFIRDYFTFKQGQEIEISQGKINIIVGDNGAGKTTFKNIFKKQTRLLSEGKYFAFENMMNQNTIENTAEGFRVSKSALVDSKREIYLTHLNQKSHGQAWKIELFRLRKKCSDNTFILLDEPETALSVEAQIELCKAITDMKRKYKNFGCLIATHSMLITELIGERVIEIPSGENISTREYLDKKSRLIEEARNYCL</sequence>
<dbReference type="GO" id="GO:0006811">
    <property type="term" value="P:monoatomic ion transport"/>
    <property type="evidence" value="ECO:0007669"/>
    <property type="project" value="UniProtKB-KW"/>
</dbReference>
<accession>A0A2N7TUA9</accession>
<name>A0A2N7TUA9_9GAMM</name>
<evidence type="ECO:0000256" key="2">
    <source>
        <dbReference type="ARBA" id="ARBA00022448"/>
    </source>
</evidence>
<dbReference type="PANTHER" id="PTHR42771:SF2">
    <property type="entry name" value="IRON(3+)-HYDROXAMATE IMPORT ATP-BINDING PROTEIN FHUC"/>
    <property type="match status" value="1"/>
</dbReference>
<dbReference type="GO" id="GO:0005886">
    <property type="term" value="C:plasma membrane"/>
    <property type="evidence" value="ECO:0007669"/>
    <property type="project" value="UniProtKB-SubCell"/>
</dbReference>
<evidence type="ECO:0008006" key="8">
    <source>
        <dbReference type="Google" id="ProtNLM"/>
    </source>
</evidence>